<feature type="DNA-binding region" description="H-T-H motif" evidence="4">
    <location>
        <begin position="41"/>
        <end position="60"/>
    </location>
</feature>
<dbReference type="RefSeq" id="WP_013020816.1">
    <property type="nucleotide sequence ID" value="NC_013947.1"/>
</dbReference>
<protein>
    <submittedName>
        <fullName evidence="6">Transcriptional regulator, TetR family</fullName>
    </submittedName>
</protein>
<dbReference type="InterPro" id="IPR001647">
    <property type="entry name" value="HTH_TetR"/>
</dbReference>
<dbReference type="GO" id="GO:0003700">
    <property type="term" value="F:DNA-binding transcription factor activity"/>
    <property type="evidence" value="ECO:0007669"/>
    <property type="project" value="TreeGrafter"/>
</dbReference>
<dbReference type="STRING" id="446470.Snas_5615"/>
<dbReference type="EMBL" id="CP001778">
    <property type="protein sequence ID" value="ADD45245.1"/>
    <property type="molecule type" value="Genomic_DNA"/>
</dbReference>
<dbReference type="Gene3D" id="1.10.357.10">
    <property type="entry name" value="Tetracycline Repressor, domain 2"/>
    <property type="match status" value="1"/>
</dbReference>
<dbReference type="PANTHER" id="PTHR30055">
    <property type="entry name" value="HTH-TYPE TRANSCRIPTIONAL REGULATOR RUTR"/>
    <property type="match status" value="1"/>
</dbReference>
<dbReference type="KEGG" id="sna:Snas_5615"/>
<dbReference type="Proteomes" id="UP000000844">
    <property type="component" value="Chromosome"/>
</dbReference>
<gene>
    <name evidence="6" type="ordered locus">Snas_5615</name>
</gene>
<keyword evidence="2 4" id="KW-0238">DNA-binding</keyword>
<dbReference type="OrthoDB" id="4823039at2"/>
<feature type="domain" description="HTH tetR-type" evidence="5">
    <location>
        <begin position="18"/>
        <end position="78"/>
    </location>
</feature>
<keyword evidence="1" id="KW-0805">Transcription regulation</keyword>
<dbReference type="SUPFAM" id="SSF48498">
    <property type="entry name" value="Tetracyclin repressor-like, C-terminal domain"/>
    <property type="match status" value="1"/>
</dbReference>
<keyword evidence="7" id="KW-1185">Reference proteome</keyword>
<evidence type="ECO:0000256" key="1">
    <source>
        <dbReference type="ARBA" id="ARBA00023015"/>
    </source>
</evidence>
<dbReference type="PANTHER" id="PTHR30055:SF234">
    <property type="entry name" value="HTH-TYPE TRANSCRIPTIONAL REGULATOR BETI"/>
    <property type="match status" value="1"/>
</dbReference>
<dbReference type="PRINTS" id="PR00455">
    <property type="entry name" value="HTHTETR"/>
</dbReference>
<reference evidence="6 7" key="1">
    <citation type="journal article" date="2009" name="Stand. Genomic Sci.">
        <title>Complete genome sequence of Stackebrandtia nassauensis type strain (LLR-40K-21).</title>
        <authorList>
            <person name="Munk C."/>
            <person name="Lapidus A."/>
            <person name="Copeland A."/>
            <person name="Jando M."/>
            <person name="Mayilraj S."/>
            <person name="Glavina Del Rio T."/>
            <person name="Nolan M."/>
            <person name="Chen F."/>
            <person name="Lucas S."/>
            <person name="Tice H."/>
            <person name="Cheng J.F."/>
            <person name="Han C."/>
            <person name="Detter J.C."/>
            <person name="Bruce D."/>
            <person name="Goodwin L."/>
            <person name="Chain P."/>
            <person name="Pitluck S."/>
            <person name="Goker M."/>
            <person name="Ovchinikova G."/>
            <person name="Pati A."/>
            <person name="Ivanova N."/>
            <person name="Mavromatis K."/>
            <person name="Chen A."/>
            <person name="Palaniappan K."/>
            <person name="Land M."/>
            <person name="Hauser L."/>
            <person name="Chang Y.J."/>
            <person name="Jeffries C.D."/>
            <person name="Bristow J."/>
            <person name="Eisen J.A."/>
            <person name="Markowitz V."/>
            <person name="Hugenholtz P."/>
            <person name="Kyrpides N.C."/>
            <person name="Klenk H.P."/>
        </authorList>
    </citation>
    <scope>NUCLEOTIDE SEQUENCE [LARGE SCALE GENOMIC DNA]</scope>
    <source>
        <strain evidence="7">DSM 44728 / CIP 108903 / NRRL B-16338 / NBRC 102104 / LLR-40K-21</strain>
    </source>
</reference>
<dbReference type="InterPro" id="IPR036271">
    <property type="entry name" value="Tet_transcr_reg_TetR-rel_C_sf"/>
</dbReference>
<name>D3PX21_STANL</name>
<dbReference type="InterPro" id="IPR009057">
    <property type="entry name" value="Homeodomain-like_sf"/>
</dbReference>
<evidence type="ECO:0000313" key="7">
    <source>
        <dbReference type="Proteomes" id="UP000000844"/>
    </source>
</evidence>
<evidence type="ECO:0000256" key="4">
    <source>
        <dbReference type="PROSITE-ProRule" id="PRU00335"/>
    </source>
</evidence>
<dbReference type="GO" id="GO:0000976">
    <property type="term" value="F:transcription cis-regulatory region binding"/>
    <property type="evidence" value="ECO:0007669"/>
    <property type="project" value="TreeGrafter"/>
</dbReference>
<evidence type="ECO:0000313" key="6">
    <source>
        <dbReference type="EMBL" id="ADD45245.1"/>
    </source>
</evidence>
<evidence type="ECO:0000256" key="2">
    <source>
        <dbReference type="ARBA" id="ARBA00023125"/>
    </source>
</evidence>
<dbReference type="HOGENOM" id="CLU_069356_27_1_11"/>
<proteinExistence type="predicted"/>
<sequence>MESQRRRYESLVRTARADETRQRIAHAARELFVSHGWAHTTVREVARRAEVSVPTVYSAYGNKKGLALAVVDSMDLTADPSALVTELADSPPRQQLAAAIGFDCRLFQHSGDLIRLLREAARTEPELADIHRAGPRRGEEALLALVSSWPRGTLRDGLTPQLAVDTYAAVCTPDTYADLTGPRGWTPDDVQRLWTDLLTRELLAGA</sequence>
<dbReference type="PROSITE" id="PS50977">
    <property type="entry name" value="HTH_TETR_2"/>
    <property type="match status" value="1"/>
</dbReference>
<dbReference type="AlphaFoldDB" id="D3PX21"/>
<dbReference type="InterPro" id="IPR050109">
    <property type="entry name" value="HTH-type_TetR-like_transc_reg"/>
</dbReference>
<evidence type="ECO:0000256" key="3">
    <source>
        <dbReference type="ARBA" id="ARBA00023163"/>
    </source>
</evidence>
<accession>D3PX21</accession>
<dbReference type="eggNOG" id="COG1309">
    <property type="taxonomic scope" value="Bacteria"/>
</dbReference>
<organism evidence="6 7">
    <name type="scientific">Stackebrandtia nassauensis (strain DSM 44728 / CIP 108903 / NRRL B-16338 / NBRC 102104 / LLR-40K-21)</name>
    <dbReference type="NCBI Taxonomy" id="446470"/>
    <lineage>
        <taxon>Bacteria</taxon>
        <taxon>Bacillati</taxon>
        <taxon>Actinomycetota</taxon>
        <taxon>Actinomycetes</taxon>
        <taxon>Glycomycetales</taxon>
        <taxon>Glycomycetaceae</taxon>
        <taxon>Stackebrandtia</taxon>
    </lineage>
</organism>
<dbReference type="Pfam" id="PF00440">
    <property type="entry name" value="TetR_N"/>
    <property type="match status" value="1"/>
</dbReference>
<evidence type="ECO:0000259" key="5">
    <source>
        <dbReference type="PROSITE" id="PS50977"/>
    </source>
</evidence>
<keyword evidence="3" id="KW-0804">Transcription</keyword>
<dbReference type="SUPFAM" id="SSF46689">
    <property type="entry name" value="Homeodomain-like"/>
    <property type="match status" value="1"/>
</dbReference>